<gene>
    <name evidence="2" type="ORF">C8N34_109107</name>
</gene>
<keyword evidence="3" id="KW-1185">Reference proteome</keyword>
<protein>
    <submittedName>
        <fullName evidence="2">Uncharacterized protein</fullName>
    </submittedName>
</protein>
<dbReference type="EMBL" id="QBKP01000009">
    <property type="protein sequence ID" value="PTX48600.1"/>
    <property type="molecule type" value="Genomic_DNA"/>
</dbReference>
<reference evidence="2 3" key="1">
    <citation type="submission" date="2018-04" db="EMBL/GenBank/DDBJ databases">
        <title>Genomic Encyclopedia of Archaeal and Bacterial Type Strains, Phase II (KMG-II): from individual species to whole genera.</title>
        <authorList>
            <person name="Goeker M."/>
        </authorList>
    </citation>
    <scope>NUCLEOTIDE SEQUENCE [LARGE SCALE GENOMIC DNA]</scope>
    <source>
        <strain evidence="2 3">DSM 21823</strain>
    </source>
</reference>
<feature type="transmembrane region" description="Helical" evidence="1">
    <location>
        <begin position="20"/>
        <end position="39"/>
    </location>
</feature>
<organism evidence="2 3">
    <name type="scientific">Gemmobacter caeni</name>
    <dbReference type="NCBI Taxonomy" id="589035"/>
    <lineage>
        <taxon>Bacteria</taxon>
        <taxon>Pseudomonadati</taxon>
        <taxon>Pseudomonadota</taxon>
        <taxon>Alphaproteobacteria</taxon>
        <taxon>Rhodobacterales</taxon>
        <taxon>Paracoccaceae</taxon>
        <taxon>Gemmobacter</taxon>
    </lineage>
</organism>
<evidence type="ECO:0000313" key="2">
    <source>
        <dbReference type="EMBL" id="PTX48600.1"/>
    </source>
</evidence>
<dbReference type="Proteomes" id="UP000244224">
    <property type="component" value="Unassembled WGS sequence"/>
</dbReference>
<evidence type="ECO:0000256" key="1">
    <source>
        <dbReference type="SAM" id="Phobius"/>
    </source>
</evidence>
<accession>A0A2T6AXS1</accession>
<keyword evidence="1" id="KW-1133">Transmembrane helix</keyword>
<evidence type="ECO:0000313" key="3">
    <source>
        <dbReference type="Proteomes" id="UP000244224"/>
    </source>
</evidence>
<comment type="caution">
    <text evidence="2">The sequence shown here is derived from an EMBL/GenBank/DDBJ whole genome shotgun (WGS) entry which is preliminary data.</text>
</comment>
<name>A0A2T6AXS1_9RHOB</name>
<dbReference type="RefSeq" id="WP_255349808.1">
    <property type="nucleotide sequence ID" value="NZ_QBKP01000009.1"/>
</dbReference>
<proteinExistence type="predicted"/>
<keyword evidence="1" id="KW-0472">Membrane</keyword>
<sequence>MLKEVKAIITRSRATLLEDAAGAVSLFVLLIVGLNLPGLA</sequence>
<dbReference type="AlphaFoldDB" id="A0A2T6AXS1"/>
<keyword evidence="1" id="KW-0812">Transmembrane</keyword>